<organism evidence="1 2">
    <name type="scientific">Segatella copri</name>
    <dbReference type="NCBI Taxonomy" id="165179"/>
    <lineage>
        <taxon>Bacteria</taxon>
        <taxon>Pseudomonadati</taxon>
        <taxon>Bacteroidota</taxon>
        <taxon>Bacteroidia</taxon>
        <taxon>Bacteroidales</taxon>
        <taxon>Prevotellaceae</taxon>
        <taxon>Segatella</taxon>
    </lineage>
</organism>
<dbReference type="AlphaFoldDB" id="A0AA92WDB9"/>
<reference evidence="1 2" key="1">
    <citation type="submission" date="2018-08" db="EMBL/GenBank/DDBJ databases">
        <title>A genome reference for cultivated species of the human gut microbiota.</title>
        <authorList>
            <person name="Zou Y."/>
            <person name="Xue W."/>
            <person name="Luo G."/>
        </authorList>
    </citation>
    <scope>NUCLEOTIDE SEQUENCE [LARGE SCALE GENOMIC DNA]</scope>
    <source>
        <strain evidence="1 2">OF03-3</strain>
    </source>
</reference>
<evidence type="ECO:0008006" key="3">
    <source>
        <dbReference type="Google" id="ProtNLM"/>
    </source>
</evidence>
<dbReference type="EMBL" id="QSCI01000123">
    <property type="protein sequence ID" value="RGX89136.1"/>
    <property type="molecule type" value="Genomic_DNA"/>
</dbReference>
<gene>
    <name evidence="1" type="ORF">DXA63_15310</name>
</gene>
<comment type="caution">
    <text evidence="1">The sequence shown here is derived from an EMBL/GenBank/DDBJ whole genome shotgun (WGS) entry which is preliminary data.</text>
</comment>
<evidence type="ECO:0000313" key="2">
    <source>
        <dbReference type="Proteomes" id="UP000285604"/>
    </source>
</evidence>
<accession>A0AA92WDB9</accession>
<dbReference type="Proteomes" id="UP000285604">
    <property type="component" value="Unassembled WGS sequence"/>
</dbReference>
<name>A0AA92WDB9_9BACT</name>
<sequence length="273" mass="33172">MREIKRKCKEIWLFCCCNQNNYVFLQKQKTRGHHQHRIIWERALPGLRCKDNNKNGIYQRFFEKVFSEDRMKKYFLLYPDDEQKAVKHYQCNIMLSEAMYPCLSVFEVELRNSVVRELVAFAKREEWYVVFSTTPGLMELNKYISTAKKQIAARGEDITTAKITAELTWGFWTSLFNRNYERILWKDLRRSFPFVKKANRQRKVVASFLNKFRRLRNRIDHNEAICWNLNEVEMIHDEMKNVMGWMNKDVPNWMSQFDRFNSVCLDIRKIMDW</sequence>
<evidence type="ECO:0000313" key="1">
    <source>
        <dbReference type="EMBL" id="RGX89136.1"/>
    </source>
</evidence>
<protein>
    <recommendedName>
        <fullName evidence="3">Abi-like protein</fullName>
    </recommendedName>
</protein>
<proteinExistence type="predicted"/>